<evidence type="ECO:0008006" key="3">
    <source>
        <dbReference type="Google" id="ProtNLM"/>
    </source>
</evidence>
<dbReference type="AlphaFoldDB" id="A0A0J0YPL4"/>
<gene>
    <name evidence="1" type="ORF">PL75_10280</name>
</gene>
<dbReference type="STRING" id="1470200.PL75_10280"/>
<keyword evidence="2" id="KW-1185">Reference proteome</keyword>
<dbReference type="InterPro" id="IPR014993">
    <property type="entry name" value="DUF1841"/>
</dbReference>
<name>A0A0J0YPL4_9NEIS</name>
<proteinExistence type="predicted"/>
<sequence length="167" mass="19494">MYDVNTQDVRRFFADVWQKRFLPLELDALQQKALRIIEAHPEYHHFLENIEDYLETVWTPEKGETNPFLHMSLHLSVQEQAGIDQPPGIREIHRRLCAKFNDDWVAAEHGMMEALAETVWEAQRFGRGLDVNAYMTRLRKLLGLGQEDNARINPHEVAVSDKISSRD</sequence>
<dbReference type="Pfam" id="PF08897">
    <property type="entry name" value="DUF1841"/>
    <property type="match status" value="1"/>
</dbReference>
<protein>
    <recommendedName>
        <fullName evidence="3">DUF1841 domain-containing protein</fullName>
    </recommendedName>
</protein>
<dbReference type="Proteomes" id="UP000036027">
    <property type="component" value="Unassembled WGS sequence"/>
</dbReference>
<accession>A0A0J0YPL4</accession>
<dbReference type="PATRIC" id="fig|1470200.3.peg.1348"/>
<reference evidence="1 2" key="1">
    <citation type="submission" date="2014-11" db="EMBL/GenBank/DDBJ databases">
        <title>Genome of a novel goose pathogen.</title>
        <authorList>
            <person name="Hansen C.M."/>
            <person name="Hueffer K."/>
            <person name="Choi S.C."/>
        </authorList>
    </citation>
    <scope>NUCLEOTIDE SEQUENCE [LARGE SCALE GENOMIC DNA]</scope>
    <source>
        <strain evidence="1 2">KH1503</strain>
    </source>
</reference>
<comment type="caution">
    <text evidence="1">The sequence shown here is derived from an EMBL/GenBank/DDBJ whole genome shotgun (WGS) entry which is preliminary data.</text>
</comment>
<dbReference type="RefSeq" id="WP_047761847.1">
    <property type="nucleotide sequence ID" value="NZ_CP091510.1"/>
</dbReference>
<dbReference type="OrthoDB" id="9789432at2"/>
<organism evidence="1 2">
    <name type="scientific">Neisseria arctica</name>
    <dbReference type="NCBI Taxonomy" id="1470200"/>
    <lineage>
        <taxon>Bacteria</taxon>
        <taxon>Pseudomonadati</taxon>
        <taxon>Pseudomonadota</taxon>
        <taxon>Betaproteobacteria</taxon>
        <taxon>Neisseriales</taxon>
        <taxon>Neisseriaceae</taxon>
        <taxon>Neisseria</taxon>
    </lineage>
</organism>
<evidence type="ECO:0000313" key="1">
    <source>
        <dbReference type="EMBL" id="KLT72064.1"/>
    </source>
</evidence>
<evidence type="ECO:0000313" key="2">
    <source>
        <dbReference type="Proteomes" id="UP000036027"/>
    </source>
</evidence>
<dbReference type="EMBL" id="JTDO01000022">
    <property type="protein sequence ID" value="KLT72064.1"/>
    <property type="molecule type" value="Genomic_DNA"/>
</dbReference>